<dbReference type="OrthoDB" id="9812528at2"/>
<dbReference type="PANTHER" id="PTHR30535:SF34">
    <property type="entry name" value="MOLYBDATE-BINDING PROTEIN MOLA"/>
    <property type="match status" value="1"/>
</dbReference>
<dbReference type="eggNOG" id="COG0614">
    <property type="taxonomic scope" value="Bacteria"/>
</dbReference>
<sequence length="374" mass="41826">MIFIFNRSVRTMLVFCLLSFLSVSSSCGMTVDYATNLKVENVDGCYMVTVDRPYYGATEPEVVLLVPEGTKPSASLEGISRIDIPLNRIVVGTTPAVACLDALEALDLLVGLAGGKYVYSDSVRKMGLPEVASDGGMSRSLDRERLLELAPDGFITYLYGDEERRDVDFLRNCGVPVLFMAEYLEDSPLARAEWIKFIGLLVGMEEQAIEIFDKVVRRYEVLASMVDKSQVRPLVLSGAPFGGVWYVPRRDSWPSMMFRAAGAKSLWNDLEGTGTAPMDLEAVLVRAESSDIWLNCGSWRSLEDAERSGLPIEAFPPFEKGEIYNNDRRVTSEGGNDYYQSGIVRPDMILADLISIIHPEKMRDHELFYYRKLQ</sequence>
<dbReference type="AlphaFoldDB" id="D2Z8D4"/>
<proteinExistence type="predicted"/>
<dbReference type="InterPro" id="IPR002491">
    <property type="entry name" value="ABC_transptr_periplasmic_BD"/>
</dbReference>
<accession>D2Z8D4</accession>
<evidence type="ECO:0000259" key="2">
    <source>
        <dbReference type="PROSITE" id="PS50983"/>
    </source>
</evidence>
<dbReference type="Gene3D" id="3.40.50.1980">
    <property type="entry name" value="Nitrogenase molybdenum iron protein domain"/>
    <property type="match status" value="2"/>
</dbReference>
<dbReference type="STRING" id="469381.Dpep_1707"/>
<keyword evidence="1" id="KW-0732">Signal</keyword>
<feature type="domain" description="Fe/B12 periplasmic-binding" evidence="2">
    <location>
        <begin position="88"/>
        <end position="361"/>
    </location>
</feature>
<dbReference type="Proteomes" id="UP000006427">
    <property type="component" value="Unassembled WGS sequence"/>
</dbReference>
<dbReference type="PANTHER" id="PTHR30535">
    <property type="entry name" value="VITAMIN B12-BINDING PROTEIN"/>
    <property type="match status" value="1"/>
</dbReference>
<dbReference type="PROSITE" id="PS51257">
    <property type="entry name" value="PROKAR_LIPOPROTEIN"/>
    <property type="match status" value="1"/>
</dbReference>
<feature type="signal peptide" evidence="1">
    <location>
        <begin position="1"/>
        <end position="28"/>
    </location>
</feature>
<comment type="caution">
    <text evidence="3">The sequence shown here is derived from an EMBL/GenBank/DDBJ whole genome shotgun (WGS) entry which is preliminary data.</text>
</comment>
<evidence type="ECO:0000313" key="3">
    <source>
        <dbReference type="EMBL" id="EFC91731.1"/>
    </source>
</evidence>
<dbReference type="Pfam" id="PF01497">
    <property type="entry name" value="Peripla_BP_2"/>
    <property type="match status" value="1"/>
</dbReference>
<dbReference type="InterPro" id="IPR050902">
    <property type="entry name" value="ABC_Transporter_SBP"/>
</dbReference>
<protein>
    <submittedName>
        <fullName evidence="3">ABC-type Fe3+-hydroxamate transport system periplasmic component-like protein</fullName>
    </submittedName>
</protein>
<keyword evidence="4" id="KW-1185">Reference proteome</keyword>
<dbReference type="SUPFAM" id="SSF53807">
    <property type="entry name" value="Helical backbone' metal receptor"/>
    <property type="match status" value="1"/>
</dbReference>
<evidence type="ECO:0000256" key="1">
    <source>
        <dbReference type="SAM" id="SignalP"/>
    </source>
</evidence>
<dbReference type="GO" id="GO:0071281">
    <property type="term" value="P:cellular response to iron ion"/>
    <property type="evidence" value="ECO:0007669"/>
    <property type="project" value="TreeGrafter"/>
</dbReference>
<dbReference type="EMBL" id="ABTR02000001">
    <property type="protein sequence ID" value="EFC91731.1"/>
    <property type="molecule type" value="Genomic_DNA"/>
</dbReference>
<reference evidence="3 4" key="1">
    <citation type="journal article" date="2010" name="Stand. Genomic Sci.">
        <title>Permanent draft genome sequence of Dethiosulfovibrio peptidovorans type strain (SEBR 4207).</title>
        <authorList>
            <person name="Labutti K."/>
            <person name="Mayilraj S."/>
            <person name="Clum A."/>
            <person name="Lucas S."/>
            <person name="Glavina Del Rio T."/>
            <person name="Nolan M."/>
            <person name="Tice H."/>
            <person name="Cheng J.F."/>
            <person name="Pitluck S."/>
            <person name="Liolios K."/>
            <person name="Ivanova N."/>
            <person name="Mavromatis K."/>
            <person name="Mikhailova N."/>
            <person name="Pati A."/>
            <person name="Goodwin L."/>
            <person name="Chen A."/>
            <person name="Palaniappan K."/>
            <person name="Land M."/>
            <person name="Hauser L."/>
            <person name="Chang Y.J."/>
            <person name="Jeffries C.D."/>
            <person name="Rohde M."/>
            <person name="Spring S."/>
            <person name="Goker M."/>
            <person name="Woyke T."/>
            <person name="Bristow J."/>
            <person name="Eisen J.A."/>
            <person name="Markowitz V."/>
            <person name="Hugenholtz P."/>
            <person name="Kyrpides N.C."/>
            <person name="Klenk H.P."/>
            <person name="Lapidus A."/>
        </authorList>
    </citation>
    <scope>NUCLEOTIDE SEQUENCE [LARGE SCALE GENOMIC DNA]</scope>
    <source>
        <strain evidence="3 4">DSM 11002</strain>
    </source>
</reference>
<name>D2Z8D4_9BACT</name>
<evidence type="ECO:0000313" key="4">
    <source>
        <dbReference type="Proteomes" id="UP000006427"/>
    </source>
</evidence>
<feature type="chain" id="PRO_5003039539" evidence="1">
    <location>
        <begin position="29"/>
        <end position="374"/>
    </location>
</feature>
<dbReference type="PaxDb" id="469381-Dpep_1707"/>
<dbReference type="PROSITE" id="PS50983">
    <property type="entry name" value="FE_B12_PBP"/>
    <property type="match status" value="1"/>
</dbReference>
<organism evidence="3 4">
    <name type="scientific">Dethiosulfovibrio peptidovorans DSM 11002</name>
    <dbReference type="NCBI Taxonomy" id="469381"/>
    <lineage>
        <taxon>Bacteria</taxon>
        <taxon>Thermotogati</taxon>
        <taxon>Synergistota</taxon>
        <taxon>Synergistia</taxon>
        <taxon>Synergistales</taxon>
        <taxon>Dethiosulfovibrionaceae</taxon>
        <taxon>Dethiosulfovibrio</taxon>
    </lineage>
</organism>
<gene>
    <name evidence="3" type="ORF">Dpep_1707</name>
</gene>